<evidence type="ECO:0000313" key="2">
    <source>
        <dbReference type="EMBL" id="EAY04371.1"/>
    </source>
</evidence>
<dbReference type="Proteomes" id="UP000001542">
    <property type="component" value="Unassembled WGS sequence"/>
</dbReference>
<dbReference type="InParanoid" id="A2ESJ1"/>
<dbReference type="Pfam" id="PF11929">
    <property type="entry name" value="DUF3447"/>
    <property type="match status" value="1"/>
</dbReference>
<dbReference type="VEuPathDB" id="TrichDB:TVAG_379140"/>
<proteinExistence type="predicted"/>
<dbReference type="InterPro" id="IPR020683">
    <property type="entry name" value="DUF3447"/>
</dbReference>
<evidence type="ECO:0000313" key="3">
    <source>
        <dbReference type="Proteomes" id="UP000001542"/>
    </source>
</evidence>
<dbReference type="PANTHER" id="PTHR24182:SF13">
    <property type="entry name" value="LD18443P"/>
    <property type="match status" value="1"/>
</dbReference>
<gene>
    <name evidence="2" type="ORF">TVAG_350450</name>
</gene>
<organism evidence="2 3">
    <name type="scientific">Trichomonas vaginalis (strain ATCC PRA-98 / G3)</name>
    <dbReference type="NCBI Taxonomy" id="412133"/>
    <lineage>
        <taxon>Eukaryota</taxon>
        <taxon>Metamonada</taxon>
        <taxon>Parabasalia</taxon>
        <taxon>Trichomonadida</taxon>
        <taxon>Trichomonadidae</taxon>
        <taxon>Trichomonas</taxon>
    </lineage>
</organism>
<dbReference type="KEGG" id="tva:4762231"/>
<dbReference type="RefSeq" id="XP_001316594.1">
    <property type="nucleotide sequence ID" value="XM_001316559.1"/>
</dbReference>
<keyword evidence="3" id="KW-1185">Reference proteome</keyword>
<protein>
    <recommendedName>
        <fullName evidence="1">DUF3447 domain-containing protein</fullName>
    </recommendedName>
</protein>
<dbReference type="EMBL" id="DS113477">
    <property type="protein sequence ID" value="EAY04371.1"/>
    <property type="molecule type" value="Genomic_DNA"/>
</dbReference>
<sequence>MSKYLQKYEQFIEVFERLFHIKLSDPIEEVFNSIQSILISKYKLHKSDLIFSLIQAIQFNYRSIQSYIKIINLILSELSLSGSDIKIIIDDAEAFNLSIDKTTDGIYQISPYKFFPTEDDLHYIIMYDQIDKFKEYAAQQSLEDIELYSVYSRFSPIEASCYYGSVNIFNFIRSNLKQEITQSCLEYSFIGGNTDIINECLNSKK</sequence>
<reference evidence="2" key="2">
    <citation type="journal article" date="2007" name="Science">
        <title>Draft genome sequence of the sexually transmitted pathogen Trichomonas vaginalis.</title>
        <authorList>
            <person name="Carlton J.M."/>
            <person name="Hirt R.P."/>
            <person name="Silva J.C."/>
            <person name="Delcher A.L."/>
            <person name="Schatz M."/>
            <person name="Zhao Q."/>
            <person name="Wortman J.R."/>
            <person name="Bidwell S.L."/>
            <person name="Alsmark U.C.M."/>
            <person name="Besteiro S."/>
            <person name="Sicheritz-Ponten T."/>
            <person name="Noel C.J."/>
            <person name="Dacks J.B."/>
            <person name="Foster P.G."/>
            <person name="Simillion C."/>
            <person name="Van de Peer Y."/>
            <person name="Miranda-Saavedra D."/>
            <person name="Barton G.J."/>
            <person name="Westrop G.D."/>
            <person name="Mueller S."/>
            <person name="Dessi D."/>
            <person name="Fiori P.L."/>
            <person name="Ren Q."/>
            <person name="Paulsen I."/>
            <person name="Zhang H."/>
            <person name="Bastida-Corcuera F.D."/>
            <person name="Simoes-Barbosa A."/>
            <person name="Brown M.T."/>
            <person name="Hayes R.D."/>
            <person name="Mukherjee M."/>
            <person name="Okumura C.Y."/>
            <person name="Schneider R."/>
            <person name="Smith A.J."/>
            <person name="Vanacova S."/>
            <person name="Villalvazo M."/>
            <person name="Haas B.J."/>
            <person name="Pertea M."/>
            <person name="Feldblyum T.V."/>
            <person name="Utterback T.R."/>
            <person name="Shu C.L."/>
            <person name="Osoegawa K."/>
            <person name="de Jong P.J."/>
            <person name="Hrdy I."/>
            <person name="Horvathova L."/>
            <person name="Zubacova Z."/>
            <person name="Dolezal P."/>
            <person name="Malik S.B."/>
            <person name="Logsdon J.M. Jr."/>
            <person name="Henze K."/>
            <person name="Gupta A."/>
            <person name="Wang C.C."/>
            <person name="Dunne R.L."/>
            <person name="Upcroft J.A."/>
            <person name="Upcroft P."/>
            <person name="White O."/>
            <person name="Salzberg S.L."/>
            <person name="Tang P."/>
            <person name="Chiu C.-H."/>
            <person name="Lee Y.-S."/>
            <person name="Embley T.M."/>
            <person name="Coombs G.H."/>
            <person name="Mottram J.C."/>
            <person name="Tachezy J."/>
            <person name="Fraser-Liggett C.M."/>
            <person name="Johnson P.J."/>
        </authorList>
    </citation>
    <scope>NUCLEOTIDE SEQUENCE [LARGE SCALE GENOMIC DNA]</scope>
    <source>
        <strain evidence="2">G3</strain>
    </source>
</reference>
<dbReference type="SUPFAM" id="SSF48403">
    <property type="entry name" value="Ankyrin repeat"/>
    <property type="match status" value="1"/>
</dbReference>
<dbReference type="VEuPathDB" id="TrichDB:TVAGG3_0034800"/>
<name>A2ESJ1_TRIV3</name>
<evidence type="ECO:0000259" key="1">
    <source>
        <dbReference type="Pfam" id="PF11929"/>
    </source>
</evidence>
<dbReference type="AlphaFoldDB" id="A2ESJ1"/>
<reference evidence="2" key="1">
    <citation type="submission" date="2006-10" db="EMBL/GenBank/DDBJ databases">
        <authorList>
            <person name="Amadeo P."/>
            <person name="Zhao Q."/>
            <person name="Wortman J."/>
            <person name="Fraser-Liggett C."/>
            <person name="Carlton J."/>
        </authorList>
    </citation>
    <scope>NUCLEOTIDE SEQUENCE</scope>
    <source>
        <strain evidence="2">G3</strain>
    </source>
</reference>
<accession>A2ESJ1</accession>
<dbReference type="PANTHER" id="PTHR24182">
    <property type="entry name" value="ANKYRIN REPEAT AND SOCS BOX CONTAINING 4"/>
    <property type="match status" value="1"/>
</dbReference>
<dbReference type="InterPro" id="IPR036770">
    <property type="entry name" value="Ankyrin_rpt-contain_sf"/>
</dbReference>
<feature type="domain" description="DUF3447" evidence="1">
    <location>
        <begin position="177"/>
        <end position="204"/>
    </location>
</feature>